<reference evidence="1" key="2">
    <citation type="submission" date="2023-07" db="EMBL/GenBank/DDBJ databases">
        <authorList>
            <person name="Shen H."/>
        </authorList>
    </citation>
    <scope>NUCLEOTIDE SEQUENCE</scope>
    <source>
        <strain evidence="1">TNR-22</strain>
    </source>
</reference>
<dbReference type="EMBL" id="JAUOZU010000001">
    <property type="protein sequence ID" value="MDO6962649.1"/>
    <property type="molecule type" value="Genomic_DNA"/>
</dbReference>
<gene>
    <name evidence="1" type="ORF">Q4481_01695</name>
</gene>
<evidence type="ECO:0008006" key="3">
    <source>
        <dbReference type="Google" id="ProtNLM"/>
    </source>
</evidence>
<accession>A0ABT8YHB2</accession>
<reference evidence="1" key="1">
    <citation type="journal article" date="2015" name="Int. J. Syst. Evol. Microbiol.">
        <title>Rhizobium alvei sp. nov., isolated from a freshwater river.</title>
        <authorList>
            <person name="Sheu S.Y."/>
            <person name="Huang H.W."/>
            <person name="Young C.C."/>
            <person name="Chen W.M."/>
        </authorList>
    </citation>
    <scope>NUCLEOTIDE SEQUENCE</scope>
    <source>
        <strain evidence="1">TNR-22</strain>
    </source>
</reference>
<keyword evidence="2" id="KW-1185">Reference proteome</keyword>
<sequence>MPETLSIELPDDLRSFAERQVRLHGFGSLSHYIAHLLAEARDTTDTLGDMAERVRRQMTATDEEWLNEELAYRRLTETEN</sequence>
<proteinExistence type="predicted"/>
<organism evidence="1 2">
    <name type="scientific">Rhizobium alvei</name>
    <dbReference type="NCBI Taxonomy" id="1132659"/>
    <lineage>
        <taxon>Bacteria</taxon>
        <taxon>Pseudomonadati</taxon>
        <taxon>Pseudomonadota</taxon>
        <taxon>Alphaproteobacteria</taxon>
        <taxon>Hyphomicrobiales</taxon>
        <taxon>Rhizobiaceae</taxon>
        <taxon>Rhizobium/Agrobacterium group</taxon>
        <taxon>Rhizobium</taxon>
    </lineage>
</organism>
<protein>
    <recommendedName>
        <fullName evidence="3">CopG family transcriptional regulator</fullName>
    </recommendedName>
</protein>
<dbReference type="RefSeq" id="WP_304374532.1">
    <property type="nucleotide sequence ID" value="NZ_JAUOZU010000001.1"/>
</dbReference>
<dbReference type="Proteomes" id="UP001174932">
    <property type="component" value="Unassembled WGS sequence"/>
</dbReference>
<name>A0ABT8YHB2_9HYPH</name>
<comment type="caution">
    <text evidence="1">The sequence shown here is derived from an EMBL/GenBank/DDBJ whole genome shotgun (WGS) entry which is preliminary data.</text>
</comment>
<evidence type="ECO:0000313" key="2">
    <source>
        <dbReference type="Proteomes" id="UP001174932"/>
    </source>
</evidence>
<evidence type="ECO:0000313" key="1">
    <source>
        <dbReference type="EMBL" id="MDO6962649.1"/>
    </source>
</evidence>